<feature type="domain" description="FHA" evidence="2">
    <location>
        <begin position="62"/>
        <end position="118"/>
    </location>
</feature>
<keyword evidence="4" id="KW-1185">Reference proteome</keyword>
<dbReference type="SMART" id="SM00240">
    <property type="entry name" value="FHA"/>
    <property type="match status" value="1"/>
</dbReference>
<dbReference type="Pfam" id="PF00498">
    <property type="entry name" value="FHA"/>
    <property type="match status" value="1"/>
</dbReference>
<dbReference type="Gene3D" id="2.60.200.20">
    <property type="match status" value="1"/>
</dbReference>
<gene>
    <name evidence="3" type="ORF">FGIG_06905</name>
</gene>
<evidence type="ECO:0000313" key="4">
    <source>
        <dbReference type="Proteomes" id="UP000316759"/>
    </source>
</evidence>
<dbReference type="Proteomes" id="UP000316759">
    <property type="component" value="Unassembled WGS sequence"/>
</dbReference>
<feature type="compositionally biased region" description="Polar residues" evidence="1">
    <location>
        <begin position="208"/>
        <end position="235"/>
    </location>
</feature>
<dbReference type="PROSITE" id="PS50006">
    <property type="entry name" value="FHA_DOMAIN"/>
    <property type="match status" value="1"/>
</dbReference>
<evidence type="ECO:0000256" key="1">
    <source>
        <dbReference type="SAM" id="MobiDB-lite"/>
    </source>
</evidence>
<dbReference type="PANTHER" id="PTHR13233">
    <property type="entry name" value="MICROSPHERULE PROTEIN 1"/>
    <property type="match status" value="1"/>
</dbReference>
<dbReference type="InterPro" id="IPR008984">
    <property type="entry name" value="SMAD_FHA_dom_sf"/>
</dbReference>
<reference evidence="3 4" key="1">
    <citation type="submission" date="2019-04" db="EMBL/GenBank/DDBJ databases">
        <title>Annotation for the trematode Fasciola gigantica.</title>
        <authorList>
            <person name="Choi Y.-J."/>
        </authorList>
    </citation>
    <scope>NUCLEOTIDE SEQUENCE [LARGE SCALE GENOMIC DNA]</scope>
    <source>
        <strain evidence="3">Uganda_cow_1</strain>
    </source>
</reference>
<dbReference type="AlphaFoldDB" id="A0A504YLJ8"/>
<evidence type="ECO:0000259" key="2">
    <source>
        <dbReference type="PROSITE" id="PS50006"/>
    </source>
</evidence>
<dbReference type="GO" id="GO:0002151">
    <property type="term" value="F:G-quadruplex RNA binding"/>
    <property type="evidence" value="ECO:0007669"/>
    <property type="project" value="InterPro"/>
</dbReference>
<dbReference type="GO" id="GO:0045944">
    <property type="term" value="P:positive regulation of transcription by RNA polymerase II"/>
    <property type="evidence" value="ECO:0007669"/>
    <property type="project" value="TreeGrafter"/>
</dbReference>
<sequence length="235" mass="25371">MLNESKREDALGSGKSCYPSYANRLGPVALSSCPERPGCDWSSRLSTTGVTSGLSPEFDFRVTFGRSSLVYQPHIDLSREGDSTRVSRCHGRIRLASNGTFWLANFSKHPVFVDGNPVLTDEEVELKDLATVLIAHLAFRFDVNHLYVNALCHGTESSVLSSFRAHDESDSGLISADNVSHHSHGYGSSGGGHFGHPDNSHHHGRADSTGSSHNMLHSPPSVAQSEPSSDVSTKN</sequence>
<dbReference type="EMBL" id="SUNJ01006527">
    <property type="protein sequence ID" value="TPP62712.1"/>
    <property type="molecule type" value="Genomic_DNA"/>
</dbReference>
<name>A0A504YLJ8_FASGI</name>
<evidence type="ECO:0000313" key="3">
    <source>
        <dbReference type="EMBL" id="TPP62712.1"/>
    </source>
</evidence>
<accession>A0A504YLJ8</accession>
<dbReference type="GO" id="GO:0071339">
    <property type="term" value="C:MLL1 complex"/>
    <property type="evidence" value="ECO:0007669"/>
    <property type="project" value="InterPro"/>
</dbReference>
<feature type="region of interest" description="Disordered" evidence="1">
    <location>
        <begin position="174"/>
        <end position="235"/>
    </location>
</feature>
<comment type="caution">
    <text evidence="3">The sequence shown here is derived from an EMBL/GenBank/DDBJ whole genome shotgun (WGS) entry which is preliminary data.</text>
</comment>
<dbReference type="GO" id="GO:0044545">
    <property type="term" value="C:NSL complex"/>
    <property type="evidence" value="ECO:0007669"/>
    <property type="project" value="TreeGrafter"/>
</dbReference>
<protein>
    <recommendedName>
        <fullName evidence="2">FHA domain-containing protein</fullName>
    </recommendedName>
</protein>
<organism evidence="3 4">
    <name type="scientific">Fasciola gigantica</name>
    <name type="common">Giant liver fluke</name>
    <dbReference type="NCBI Taxonomy" id="46835"/>
    <lineage>
        <taxon>Eukaryota</taxon>
        <taxon>Metazoa</taxon>
        <taxon>Spiralia</taxon>
        <taxon>Lophotrochozoa</taxon>
        <taxon>Platyhelminthes</taxon>
        <taxon>Trematoda</taxon>
        <taxon>Digenea</taxon>
        <taxon>Plagiorchiida</taxon>
        <taxon>Echinostomata</taxon>
        <taxon>Echinostomatoidea</taxon>
        <taxon>Fasciolidae</taxon>
        <taxon>Fasciola</taxon>
    </lineage>
</organism>
<dbReference type="InterPro" id="IPR037912">
    <property type="entry name" value="MCRS1"/>
</dbReference>
<dbReference type="OrthoDB" id="10262769at2759"/>
<dbReference type="STRING" id="46835.A0A504YLJ8"/>
<dbReference type="SUPFAM" id="SSF49879">
    <property type="entry name" value="SMAD/FHA domain"/>
    <property type="match status" value="1"/>
</dbReference>
<dbReference type="PANTHER" id="PTHR13233:SF0">
    <property type="entry name" value="MICROSPHERULE PROTEIN 1"/>
    <property type="match status" value="1"/>
</dbReference>
<dbReference type="GO" id="GO:0031011">
    <property type="term" value="C:Ino80 complex"/>
    <property type="evidence" value="ECO:0007669"/>
    <property type="project" value="InterPro"/>
</dbReference>
<dbReference type="InterPro" id="IPR000253">
    <property type="entry name" value="FHA_dom"/>
</dbReference>
<proteinExistence type="predicted"/>